<evidence type="ECO:0000313" key="3">
    <source>
        <dbReference type="Proteomes" id="UP001165287"/>
    </source>
</evidence>
<evidence type="ECO:0000313" key="1">
    <source>
        <dbReference type="EMBL" id="MBZ5753846.1"/>
    </source>
</evidence>
<reference evidence="1" key="1">
    <citation type="submission" date="2024-05" db="EMBL/GenBank/DDBJ databases">
        <title>Metabacillus sp. nov., isolated from the rhizosphere soil of tomato plants.</title>
        <authorList>
            <person name="Ma R."/>
        </authorList>
    </citation>
    <scope>NUCLEOTIDE SEQUENCE</scope>
    <source>
        <strain evidence="1">DBTR6</strain>
    </source>
</reference>
<dbReference type="EMBL" id="JAIQUM010000169">
    <property type="protein sequence ID" value="MBZ5753846.1"/>
    <property type="molecule type" value="Genomic_DNA"/>
</dbReference>
<organism evidence="1 3">
    <name type="scientific">Metabacillus rhizolycopersici</name>
    <dbReference type="NCBI Taxonomy" id="2875709"/>
    <lineage>
        <taxon>Bacteria</taxon>
        <taxon>Bacillati</taxon>
        <taxon>Bacillota</taxon>
        <taxon>Bacilli</taxon>
        <taxon>Bacillales</taxon>
        <taxon>Bacillaceae</taxon>
        <taxon>Metabacillus</taxon>
    </lineage>
</organism>
<name>A0ABS7UZU0_9BACI</name>
<gene>
    <name evidence="1" type="ORF">K9V48_27515</name>
    <name evidence="2" type="ORF">K9V48_27695</name>
</gene>
<feature type="non-terminal residue" evidence="1">
    <location>
        <position position="74"/>
    </location>
</feature>
<proteinExistence type="predicted"/>
<accession>A0ABS7UZU0</accession>
<dbReference type="Proteomes" id="UP001165287">
    <property type="component" value="Unassembled WGS sequence"/>
</dbReference>
<comment type="caution">
    <text evidence="1">The sequence shown here is derived from an EMBL/GenBank/DDBJ whole genome shotgun (WGS) entry which is preliminary data.</text>
</comment>
<protein>
    <submittedName>
        <fullName evidence="1">Uncharacterized protein</fullName>
    </submittedName>
</protein>
<sequence length="74" mass="8251">MGILQELLKDIPLPKMAKVRQNFDDSKIEHLGEAIKEKLQRDAIEQKIKPGMEIAIAVGSRGLDRLPEITATTV</sequence>
<keyword evidence="3" id="KW-1185">Reference proteome</keyword>
<evidence type="ECO:0000313" key="2">
    <source>
        <dbReference type="EMBL" id="MBZ5753876.1"/>
    </source>
</evidence>
<dbReference type="EMBL" id="JAIQUM010000181">
    <property type="protein sequence ID" value="MBZ5753876.1"/>
    <property type="molecule type" value="Genomic_DNA"/>
</dbReference>